<reference evidence="2 3" key="1">
    <citation type="journal article" date="2015" name="Stand. Genomic Sci.">
        <title>Genomic Encyclopedia of Bacterial and Archaeal Type Strains, Phase III: the genomes of soil and plant-associated and newly described type strains.</title>
        <authorList>
            <person name="Whitman W.B."/>
            <person name="Woyke T."/>
            <person name="Klenk H.P."/>
            <person name="Zhou Y."/>
            <person name="Lilburn T.G."/>
            <person name="Beck B.J."/>
            <person name="De Vos P."/>
            <person name="Vandamme P."/>
            <person name="Eisen J.A."/>
            <person name="Garrity G."/>
            <person name="Hugenholtz P."/>
            <person name="Kyrpides N.C."/>
        </authorList>
    </citation>
    <scope>NUCLEOTIDE SEQUENCE [LARGE SCALE GENOMIC DNA]</scope>
    <source>
        <strain evidence="2 3">CGMCC 1.10685</strain>
    </source>
</reference>
<sequence>MNFPTDPDPDDDSAPLDGSAAAAVRALARLAALAGQPHAQTPVLELQVGDIVTRTCVDSQAGAAGGAQLTVCAQLPPGLPADGTVQAPYGIEGMWHADEGCHVALRRIPLAGLRSERALMDAVLETADAAQAWQAALEGRRPA</sequence>
<evidence type="ECO:0000313" key="1">
    <source>
        <dbReference type="EMBL" id="QGZ42125.1"/>
    </source>
</evidence>
<dbReference type="EMBL" id="CP046904">
    <property type="protein sequence ID" value="QGZ42125.1"/>
    <property type="molecule type" value="Genomic_DNA"/>
</dbReference>
<gene>
    <name evidence="1" type="ORF">GO485_25825</name>
    <name evidence="2" type="ORF">IP92_05480</name>
</gene>
<dbReference type="Proteomes" id="UP000437862">
    <property type="component" value="Chromosome"/>
</dbReference>
<dbReference type="AlphaFoldDB" id="A0A562PDJ0"/>
<name>A0A562PDJ0_9BURK</name>
<dbReference type="RefSeq" id="WP_145881335.1">
    <property type="nucleotide sequence ID" value="NZ_CP046904.1"/>
</dbReference>
<protein>
    <submittedName>
        <fullName evidence="2">Uncharacterized protein</fullName>
    </submittedName>
</protein>
<dbReference type="OrthoDB" id="8759812at2"/>
<reference evidence="2" key="2">
    <citation type="submission" date="2019-07" db="EMBL/GenBank/DDBJ databases">
        <authorList>
            <person name="Whitman W."/>
            <person name="Huntemann M."/>
            <person name="Clum A."/>
            <person name="Pillay M."/>
            <person name="Palaniappan K."/>
            <person name="Varghese N."/>
            <person name="Mikhailova N."/>
            <person name="Stamatis D."/>
            <person name="Reddy T."/>
            <person name="Daum C."/>
            <person name="Shapiro N."/>
            <person name="Ivanova N."/>
            <person name="Kyrpides N."/>
            <person name="Woyke T."/>
        </authorList>
    </citation>
    <scope>NUCLEOTIDE SEQUENCE</scope>
    <source>
        <strain evidence="2">CGMCC 1.10685</strain>
    </source>
</reference>
<dbReference type="EMBL" id="VLKW01000014">
    <property type="protein sequence ID" value="TWI42504.1"/>
    <property type="molecule type" value="Genomic_DNA"/>
</dbReference>
<evidence type="ECO:0000313" key="4">
    <source>
        <dbReference type="Proteomes" id="UP000437862"/>
    </source>
</evidence>
<dbReference type="Proteomes" id="UP000315112">
    <property type="component" value="Unassembled WGS sequence"/>
</dbReference>
<proteinExistence type="predicted"/>
<reference evidence="1 4" key="3">
    <citation type="submission" date="2019-12" db="EMBL/GenBank/DDBJ databases">
        <title>Draft Genome Sequences of Six Type Strains of the Genus Massilia.</title>
        <authorList>
            <person name="Miess H."/>
            <person name="Frediansyah A."/>
            <person name="Goeker M."/>
            <person name="Gross H."/>
        </authorList>
    </citation>
    <scope>NUCLEOTIDE SEQUENCE [LARGE SCALE GENOMIC DNA]</scope>
    <source>
        <strain evidence="1 4">DSM 26639</strain>
    </source>
</reference>
<evidence type="ECO:0000313" key="2">
    <source>
        <dbReference type="EMBL" id="TWI42504.1"/>
    </source>
</evidence>
<organism evidence="2 3">
    <name type="scientific">Pseudoduganella flava</name>
    <dbReference type="NCBI Taxonomy" id="871742"/>
    <lineage>
        <taxon>Bacteria</taxon>
        <taxon>Pseudomonadati</taxon>
        <taxon>Pseudomonadota</taxon>
        <taxon>Betaproteobacteria</taxon>
        <taxon>Burkholderiales</taxon>
        <taxon>Oxalobacteraceae</taxon>
        <taxon>Telluria group</taxon>
        <taxon>Pseudoduganella</taxon>
    </lineage>
</organism>
<evidence type="ECO:0000313" key="3">
    <source>
        <dbReference type="Proteomes" id="UP000315112"/>
    </source>
</evidence>
<accession>A0A562PDJ0</accession>
<keyword evidence="4" id="KW-1185">Reference proteome</keyword>